<evidence type="ECO:0000256" key="1">
    <source>
        <dbReference type="ARBA" id="ARBA00022603"/>
    </source>
</evidence>
<dbReference type="InterPro" id="IPR050362">
    <property type="entry name" value="Cation-dep_OMT"/>
</dbReference>
<dbReference type="SUPFAM" id="SSF53335">
    <property type="entry name" value="S-adenosyl-L-methionine-dependent methyltransferases"/>
    <property type="match status" value="1"/>
</dbReference>
<evidence type="ECO:0008006" key="5">
    <source>
        <dbReference type="Google" id="ProtNLM"/>
    </source>
</evidence>
<dbReference type="InterPro" id="IPR029063">
    <property type="entry name" value="SAM-dependent_MTases_sf"/>
</dbReference>
<proteinExistence type="predicted"/>
<keyword evidence="1" id="KW-0489">Methyltransferase</keyword>
<keyword evidence="2" id="KW-0808">Transferase</keyword>
<name>A0A381S941_9ZZZZ</name>
<dbReference type="EMBL" id="UINC01002637">
    <property type="protein sequence ID" value="SUZ98767.1"/>
    <property type="molecule type" value="Genomic_DNA"/>
</dbReference>
<dbReference type="InterPro" id="IPR002935">
    <property type="entry name" value="SAM_O-MeTrfase"/>
</dbReference>
<dbReference type="Gene3D" id="3.40.50.150">
    <property type="entry name" value="Vaccinia Virus protein VP39"/>
    <property type="match status" value="1"/>
</dbReference>
<reference evidence="4" key="1">
    <citation type="submission" date="2018-05" db="EMBL/GenBank/DDBJ databases">
        <authorList>
            <person name="Lanie J.A."/>
            <person name="Ng W.-L."/>
            <person name="Kazmierczak K.M."/>
            <person name="Andrzejewski T.M."/>
            <person name="Davidsen T.M."/>
            <person name="Wayne K.J."/>
            <person name="Tettelin H."/>
            <person name="Glass J.I."/>
            <person name="Rusch D."/>
            <person name="Podicherti R."/>
            <person name="Tsui H.-C.T."/>
            <person name="Winkler M.E."/>
        </authorList>
    </citation>
    <scope>NUCLEOTIDE SEQUENCE</scope>
</reference>
<gene>
    <name evidence="4" type="ORF">METZ01_LOCUS51621</name>
</gene>
<sequence length="221" mass="24548">MGRETLQLSDAVYQYLQDHSLRESNLLRQLREETANLKEARMQLSPEQGQLLAFLVELTGARKAIEVGTFTGYSALCVATALPNNGHLVACDVSETWTTIGKRYWEEAGVLDKINLCIAPALETLDKLLATGEADSFDFALIDADKENYEVYYERILALLRVGGLLLVDNVLWSGKVADPDDTGESTLAIRAFNRKVHEDDRVSLSMLPIGDGMTLIRKRA</sequence>
<dbReference type="PROSITE" id="PS51682">
    <property type="entry name" value="SAM_OMT_I"/>
    <property type="match status" value="1"/>
</dbReference>
<protein>
    <recommendedName>
        <fullName evidence="5">O-methyltransferase domain-containing protein</fullName>
    </recommendedName>
</protein>
<dbReference type="AlphaFoldDB" id="A0A381S941"/>
<dbReference type="GO" id="GO:0032259">
    <property type="term" value="P:methylation"/>
    <property type="evidence" value="ECO:0007669"/>
    <property type="project" value="UniProtKB-KW"/>
</dbReference>
<evidence type="ECO:0000256" key="3">
    <source>
        <dbReference type="ARBA" id="ARBA00022691"/>
    </source>
</evidence>
<dbReference type="PANTHER" id="PTHR10509">
    <property type="entry name" value="O-METHYLTRANSFERASE-RELATED"/>
    <property type="match status" value="1"/>
</dbReference>
<evidence type="ECO:0000256" key="2">
    <source>
        <dbReference type="ARBA" id="ARBA00022679"/>
    </source>
</evidence>
<keyword evidence="3" id="KW-0949">S-adenosyl-L-methionine</keyword>
<evidence type="ECO:0000313" key="4">
    <source>
        <dbReference type="EMBL" id="SUZ98767.1"/>
    </source>
</evidence>
<dbReference type="GO" id="GO:0008171">
    <property type="term" value="F:O-methyltransferase activity"/>
    <property type="evidence" value="ECO:0007669"/>
    <property type="project" value="InterPro"/>
</dbReference>
<dbReference type="PANTHER" id="PTHR10509:SF14">
    <property type="entry name" value="CAFFEOYL-COA O-METHYLTRANSFERASE 3-RELATED"/>
    <property type="match status" value="1"/>
</dbReference>
<accession>A0A381S941</accession>
<dbReference type="Pfam" id="PF01596">
    <property type="entry name" value="Methyltransf_3"/>
    <property type="match status" value="1"/>
</dbReference>
<dbReference type="GO" id="GO:0008757">
    <property type="term" value="F:S-adenosylmethionine-dependent methyltransferase activity"/>
    <property type="evidence" value="ECO:0007669"/>
    <property type="project" value="TreeGrafter"/>
</dbReference>
<organism evidence="4">
    <name type="scientific">marine metagenome</name>
    <dbReference type="NCBI Taxonomy" id="408172"/>
    <lineage>
        <taxon>unclassified sequences</taxon>
        <taxon>metagenomes</taxon>
        <taxon>ecological metagenomes</taxon>
    </lineage>
</organism>